<dbReference type="AlphaFoldDB" id="A0A256GA63"/>
<dbReference type="Proteomes" id="UP000216188">
    <property type="component" value="Unassembled WGS sequence"/>
</dbReference>
<evidence type="ECO:0000313" key="2">
    <source>
        <dbReference type="Proteomes" id="UP000216188"/>
    </source>
</evidence>
<evidence type="ECO:0000313" key="1">
    <source>
        <dbReference type="EMBL" id="OYR24004.1"/>
    </source>
</evidence>
<dbReference type="RefSeq" id="WP_179253553.1">
    <property type="nucleotide sequence ID" value="NZ_JBHEEM010000018.1"/>
</dbReference>
<sequence length="58" mass="6136">MMTASAEVVALVTQNKFGTAAAHKFGQTSELASIVTEDTLVARQFSTDAGTNARMLFV</sequence>
<accession>A0A256GA63</accession>
<protein>
    <submittedName>
        <fullName evidence="1">Uncharacterized protein</fullName>
    </submittedName>
</protein>
<comment type="caution">
    <text evidence="1">The sequence shown here is derived from an EMBL/GenBank/DDBJ whole genome shotgun (WGS) entry which is preliminary data.</text>
</comment>
<reference evidence="1 2" key="1">
    <citation type="submission" date="2017-07" db="EMBL/GenBank/DDBJ databases">
        <title>Phylogenetic study on the rhizospheric bacterium Ochrobactrum sp. A44.</title>
        <authorList>
            <person name="Krzyzanowska D.M."/>
            <person name="Ossowicki A."/>
            <person name="Rajewska M."/>
            <person name="Maciag T."/>
            <person name="Kaczynski Z."/>
            <person name="Czerwicka M."/>
            <person name="Jafra S."/>
        </authorList>
    </citation>
    <scope>NUCLEOTIDE SEQUENCE [LARGE SCALE GENOMIC DNA]</scope>
    <source>
        <strain evidence="1 2">CCUG 30717</strain>
    </source>
</reference>
<dbReference type="EMBL" id="NNRM01000037">
    <property type="protein sequence ID" value="OYR24004.1"/>
    <property type="molecule type" value="Genomic_DNA"/>
</dbReference>
<organism evidence="1 2">
    <name type="scientific">Brucella pseudogrignonensis</name>
    <dbReference type="NCBI Taxonomy" id="419475"/>
    <lineage>
        <taxon>Bacteria</taxon>
        <taxon>Pseudomonadati</taxon>
        <taxon>Pseudomonadota</taxon>
        <taxon>Alphaproteobacteria</taxon>
        <taxon>Hyphomicrobiales</taxon>
        <taxon>Brucellaceae</taxon>
        <taxon>Brucella/Ochrobactrum group</taxon>
        <taxon>Brucella</taxon>
    </lineage>
</organism>
<keyword evidence="2" id="KW-1185">Reference proteome</keyword>
<proteinExistence type="predicted"/>
<name>A0A256GA63_9HYPH</name>
<gene>
    <name evidence="1" type="ORF">CEV34_3337</name>
</gene>